<feature type="region of interest" description="Disordered" evidence="1">
    <location>
        <begin position="25"/>
        <end position="84"/>
    </location>
</feature>
<reference evidence="2" key="1">
    <citation type="submission" date="2014-12" db="EMBL/GenBank/DDBJ databases">
        <title>Insight into the proteome of Arion vulgaris.</title>
        <authorList>
            <person name="Aradska J."/>
            <person name="Bulat T."/>
            <person name="Smidak R."/>
            <person name="Sarate P."/>
            <person name="Gangsoo J."/>
            <person name="Sialana F."/>
            <person name="Bilban M."/>
            <person name="Lubec G."/>
        </authorList>
    </citation>
    <scope>NUCLEOTIDE SEQUENCE</scope>
    <source>
        <tissue evidence="2">Skin</tissue>
    </source>
</reference>
<organism evidence="2">
    <name type="scientific">Arion vulgaris</name>
    <dbReference type="NCBI Taxonomy" id="1028688"/>
    <lineage>
        <taxon>Eukaryota</taxon>
        <taxon>Metazoa</taxon>
        <taxon>Spiralia</taxon>
        <taxon>Lophotrochozoa</taxon>
        <taxon>Mollusca</taxon>
        <taxon>Gastropoda</taxon>
        <taxon>Heterobranchia</taxon>
        <taxon>Euthyneura</taxon>
        <taxon>Panpulmonata</taxon>
        <taxon>Eupulmonata</taxon>
        <taxon>Stylommatophora</taxon>
        <taxon>Helicina</taxon>
        <taxon>Arionoidea</taxon>
        <taxon>Arionidae</taxon>
        <taxon>Arion</taxon>
    </lineage>
</organism>
<feature type="compositionally biased region" description="Basic and acidic residues" evidence="1">
    <location>
        <begin position="106"/>
        <end position="127"/>
    </location>
</feature>
<feature type="region of interest" description="Disordered" evidence="1">
    <location>
        <begin position="99"/>
        <end position="238"/>
    </location>
</feature>
<feature type="compositionally biased region" description="Low complexity" evidence="1">
    <location>
        <begin position="171"/>
        <end position="202"/>
    </location>
</feature>
<feature type="compositionally biased region" description="Polar residues" evidence="1">
    <location>
        <begin position="139"/>
        <end position="148"/>
    </location>
</feature>
<accession>A0A0B6YS45</accession>
<name>A0A0B6YS45_9EUPU</name>
<dbReference type="EMBL" id="HACG01012173">
    <property type="protein sequence ID" value="CEK59038.1"/>
    <property type="molecule type" value="Transcribed_RNA"/>
</dbReference>
<feature type="non-terminal residue" evidence="2">
    <location>
        <position position="238"/>
    </location>
</feature>
<dbReference type="AlphaFoldDB" id="A0A0B6YS45"/>
<feature type="compositionally biased region" description="Basic and acidic residues" evidence="1">
    <location>
        <begin position="75"/>
        <end position="84"/>
    </location>
</feature>
<feature type="compositionally biased region" description="Polar residues" evidence="1">
    <location>
        <begin position="227"/>
        <end position="238"/>
    </location>
</feature>
<protein>
    <submittedName>
        <fullName evidence="2">Uncharacterized protein</fullName>
    </submittedName>
</protein>
<gene>
    <name evidence="2" type="primary">ORF34993</name>
</gene>
<proteinExistence type="predicted"/>
<evidence type="ECO:0000313" key="2">
    <source>
        <dbReference type="EMBL" id="CEK59038.1"/>
    </source>
</evidence>
<feature type="compositionally biased region" description="Pro residues" evidence="1">
    <location>
        <begin position="210"/>
        <end position="224"/>
    </location>
</feature>
<sequence length="238" mass="25800">SSPPPILPHSSRLGHSIRPGYRARSQAAVLEQPPSQPALHSNLKSDPTDNEMASSSSSDVVRRQRNQPLLGDINSEEKAKNRLSKEELEAALERADTYLANLESSDETKTENVIEELESPRKQRHSETAAARRQFLYGSDNSVPSTASLADPWRRDEQVDSPGQGSEVETESIPVSSSIPPSPVKSSVTVVLKSPSSSSESLDVIAAKDLPPPSYHEATEPPPYHEATSSASMLISQK</sequence>
<evidence type="ECO:0000256" key="1">
    <source>
        <dbReference type="SAM" id="MobiDB-lite"/>
    </source>
</evidence>
<feature type="non-terminal residue" evidence="2">
    <location>
        <position position="1"/>
    </location>
</feature>